<dbReference type="AlphaFoldDB" id="A0A9D3XF97"/>
<accession>A0A9D3XF97</accession>
<evidence type="ECO:0000313" key="2">
    <source>
        <dbReference type="EMBL" id="KAH1178807.1"/>
    </source>
</evidence>
<dbReference type="EMBL" id="JAHDVG010000473">
    <property type="protein sequence ID" value="KAH1178807.1"/>
    <property type="molecule type" value="Genomic_DNA"/>
</dbReference>
<comment type="caution">
    <text evidence="2">The sequence shown here is derived from an EMBL/GenBank/DDBJ whole genome shotgun (WGS) entry which is preliminary data.</text>
</comment>
<feature type="compositionally biased region" description="Polar residues" evidence="1">
    <location>
        <begin position="107"/>
        <end position="121"/>
    </location>
</feature>
<proteinExistence type="predicted"/>
<protein>
    <submittedName>
        <fullName evidence="2">Uncharacterized protein</fullName>
    </submittedName>
</protein>
<sequence length="121" mass="12578">MGQGSIEGGQLAAETAPPKAVLGLAAQGLQRKGWCFQKSLTAATELPPLSSASLDTAVIPHPNPLPCCFPGTGSLSLLPLQCCQALTYRLCWPPATEKTSKSGKADNPSQEQKSGWPESSS</sequence>
<name>A0A9D3XF97_9SAUR</name>
<reference evidence="2" key="1">
    <citation type="submission" date="2021-09" db="EMBL/GenBank/DDBJ databases">
        <title>The genome of Mauremys mutica provides insights into the evolution of semi-aquatic lifestyle.</title>
        <authorList>
            <person name="Gong S."/>
            <person name="Gao Y."/>
        </authorList>
    </citation>
    <scope>NUCLEOTIDE SEQUENCE</scope>
    <source>
        <strain evidence="2">MM-2020</strain>
        <tissue evidence="2">Muscle</tissue>
    </source>
</reference>
<evidence type="ECO:0000256" key="1">
    <source>
        <dbReference type="SAM" id="MobiDB-lite"/>
    </source>
</evidence>
<gene>
    <name evidence="2" type="ORF">KIL84_000138</name>
</gene>
<organism evidence="2 3">
    <name type="scientific">Mauremys mutica</name>
    <name type="common">yellowpond turtle</name>
    <dbReference type="NCBI Taxonomy" id="74926"/>
    <lineage>
        <taxon>Eukaryota</taxon>
        <taxon>Metazoa</taxon>
        <taxon>Chordata</taxon>
        <taxon>Craniata</taxon>
        <taxon>Vertebrata</taxon>
        <taxon>Euteleostomi</taxon>
        <taxon>Archelosauria</taxon>
        <taxon>Testudinata</taxon>
        <taxon>Testudines</taxon>
        <taxon>Cryptodira</taxon>
        <taxon>Durocryptodira</taxon>
        <taxon>Testudinoidea</taxon>
        <taxon>Geoemydidae</taxon>
        <taxon>Geoemydinae</taxon>
        <taxon>Mauremys</taxon>
    </lineage>
</organism>
<feature type="region of interest" description="Disordered" evidence="1">
    <location>
        <begin position="96"/>
        <end position="121"/>
    </location>
</feature>
<evidence type="ECO:0000313" key="3">
    <source>
        <dbReference type="Proteomes" id="UP000827986"/>
    </source>
</evidence>
<dbReference type="Proteomes" id="UP000827986">
    <property type="component" value="Unassembled WGS sequence"/>
</dbReference>
<keyword evidence="3" id="KW-1185">Reference proteome</keyword>